<keyword evidence="3" id="KW-1185">Reference proteome</keyword>
<dbReference type="Gene3D" id="3.40.50.2300">
    <property type="match status" value="2"/>
</dbReference>
<dbReference type="PANTHER" id="PTHR35271">
    <property type="entry name" value="ABC TRANSPORTER, SUBSTRATE-BINDING LIPOPROTEIN-RELATED"/>
    <property type="match status" value="1"/>
</dbReference>
<feature type="chain" id="PRO_5003668952" evidence="1">
    <location>
        <begin position="28"/>
        <end position="389"/>
    </location>
</feature>
<dbReference type="PANTHER" id="PTHR35271:SF1">
    <property type="entry name" value="ABC TRANSPORTER, SUBSTRATE-BINDING LIPOPROTEIN"/>
    <property type="match status" value="1"/>
</dbReference>
<name>I3CHV1_9GAMM</name>
<organism evidence="2 3">
    <name type="scientific">Beggiatoa alba B18LD</name>
    <dbReference type="NCBI Taxonomy" id="395493"/>
    <lineage>
        <taxon>Bacteria</taxon>
        <taxon>Pseudomonadati</taxon>
        <taxon>Pseudomonadota</taxon>
        <taxon>Gammaproteobacteria</taxon>
        <taxon>Thiotrichales</taxon>
        <taxon>Thiotrichaceae</taxon>
        <taxon>Beggiatoa</taxon>
    </lineage>
</organism>
<dbReference type="RefSeq" id="WP_002690167.1">
    <property type="nucleotide sequence ID" value="NZ_JH600070.1"/>
</dbReference>
<dbReference type="OrthoDB" id="9815217at2"/>
<evidence type="ECO:0000313" key="3">
    <source>
        <dbReference type="Proteomes" id="UP000005744"/>
    </source>
</evidence>
<evidence type="ECO:0000256" key="1">
    <source>
        <dbReference type="SAM" id="SignalP"/>
    </source>
</evidence>
<evidence type="ECO:0000313" key="2">
    <source>
        <dbReference type="EMBL" id="EIJ43194.1"/>
    </source>
</evidence>
<dbReference type="HOGENOM" id="CLU_050532_0_0_6"/>
<keyword evidence="1" id="KW-0732">Signal</keyword>
<dbReference type="Pfam" id="PF04392">
    <property type="entry name" value="ABC_sub_bind"/>
    <property type="match status" value="1"/>
</dbReference>
<protein>
    <submittedName>
        <fullName evidence="2">ABC-type uncharacterized transport system, periplasmic component</fullName>
    </submittedName>
</protein>
<dbReference type="Proteomes" id="UP000005744">
    <property type="component" value="Unassembled WGS sequence"/>
</dbReference>
<reference evidence="2 3" key="1">
    <citation type="submission" date="2011-11" db="EMBL/GenBank/DDBJ databases">
        <title>Improved High-Quality Draft sequence of Beggiatoa alba B18lD.</title>
        <authorList>
            <consortium name="US DOE Joint Genome Institute"/>
            <person name="Lucas S."/>
            <person name="Han J."/>
            <person name="Lapidus A."/>
            <person name="Cheng J.-F."/>
            <person name="Goodwin L."/>
            <person name="Pitluck S."/>
            <person name="Peters L."/>
            <person name="Mikhailova N."/>
            <person name="Held B."/>
            <person name="Detter J.C."/>
            <person name="Han C."/>
            <person name="Tapia R."/>
            <person name="Land M."/>
            <person name="Hauser L."/>
            <person name="Kyrpides N."/>
            <person name="Ivanova N."/>
            <person name="Pagani I."/>
            <person name="Samuel K."/>
            <person name="Teske A."/>
            <person name="Mueller J."/>
            <person name="Woyke T."/>
        </authorList>
    </citation>
    <scope>NUCLEOTIDE SEQUENCE [LARGE SCALE GENOMIC DNA]</scope>
    <source>
        <strain evidence="2 3">B18LD</strain>
    </source>
</reference>
<dbReference type="EMBL" id="JH600070">
    <property type="protein sequence ID" value="EIJ43194.1"/>
    <property type="molecule type" value="Genomic_DNA"/>
</dbReference>
<gene>
    <name evidence="2" type="ORF">BegalDRAFT_2340</name>
</gene>
<feature type="signal peptide" evidence="1">
    <location>
        <begin position="1"/>
        <end position="27"/>
    </location>
</feature>
<dbReference type="STRING" id="395493.BegalDRAFT_2340"/>
<sequence>MKRITYLCCLWLTLFSLTCLYSNSYSASPNNYHTSPTLNHGKKWRIGYLESGPLNTYPLNVIAIVKGLEELEWLTLPEIPKFADPKDTKALWLWLADNVKSDYIEFIPTAYWSSNWDEKQRPTTKRLTINYLNEKKDIDLMLALGTWAGQDLANDEHHIPTIVASTSDALASKIIKSATDSGFDHLHAKIDVTRFERQIRLFHDVTNFKKLGVVYEDTEEGRSFAAIPTTQKVAEEQQFKIIPCYATFSGVTTSEAENNVLRCYKDIAPNVEAIYVTIHRGITNKTLPIIAQTLIEHKILSFAQQGSSQVQAGILMSMASTGFQDVGRFYAATIAKIFNGAKPRELNQIFEDPIRIAINMATANRIDYEPPIVIFGIADEIYQDIAYPK</sequence>
<dbReference type="eggNOG" id="COG2984">
    <property type="taxonomic scope" value="Bacteria"/>
</dbReference>
<proteinExistence type="predicted"/>
<dbReference type="InterPro" id="IPR007487">
    <property type="entry name" value="ABC_transpt-TYRBP-like"/>
</dbReference>
<dbReference type="AlphaFoldDB" id="I3CHV1"/>
<accession>I3CHV1</accession>